<accession>A0AA36H3I8</accession>
<dbReference type="GO" id="GO:0016485">
    <property type="term" value="P:protein processing"/>
    <property type="evidence" value="ECO:0007669"/>
    <property type="project" value="TreeGrafter"/>
</dbReference>
<dbReference type="PANTHER" id="PTHR11733:SF167">
    <property type="entry name" value="FI17812P1-RELATED"/>
    <property type="match status" value="1"/>
</dbReference>
<dbReference type="PROSITE" id="PS51885">
    <property type="entry name" value="NEPRILYSIN"/>
    <property type="match status" value="1"/>
</dbReference>
<dbReference type="InterPro" id="IPR000718">
    <property type="entry name" value="Peptidase_M13"/>
</dbReference>
<protein>
    <recommendedName>
        <fullName evidence="2">Peptidase M13 C-terminal domain-containing protein</fullName>
    </recommendedName>
</protein>
<dbReference type="InterPro" id="IPR024079">
    <property type="entry name" value="MetalloPept_cat_dom_sf"/>
</dbReference>
<dbReference type="InterPro" id="IPR018497">
    <property type="entry name" value="Peptidase_M13_C"/>
</dbReference>
<evidence type="ECO:0000313" key="3">
    <source>
        <dbReference type="EMBL" id="CAJ0603072.1"/>
    </source>
</evidence>
<dbReference type="Pfam" id="PF01431">
    <property type="entry name" value="Peptidase_M13"/>
    <property type="match status" value="1"/>
</dbReference>
<name>A0AA36H3I8_CYLNA</name>
<dbReference type="GO" id="GO:0004222">
    <property type="term" value="F:metalloendopeptidase activity"/>
    <property type="evidence" value="ECO:0007669"/>
    <property type="project" value="InterPro"/>
</dbReference>
<dbReference type="GO" id="GO:0005886">
    <property type="term" value="C:plasma membrane"/>
    <property type="evidence" value="ECO:0007669"/>
    <property type="project" value="TreeGrafter"/>
</dbReference>
<sequence length="144" mass="16909">MLQALIRKMRAMVKGLGFSDVALGSSAYLNYLYHEYQMAYKDGLTFLEIVDAFERVTLIYDYITLNNATARKEHARRHKVPMKKVQALYYPPSNRFDIGMFKLQFPVISHKLPSYFNYGRIGFTMGHEMMHAYDIKCMAFHLIY</sequence>
<dbReference type="SUPFAM" id="SSF55486">
    <property type="entry name" value="Metalloproteases ('zincins'), catalytic domain"/>
    <property type="match status" value="1"/>
</dbReference>
<evidence type="ECO:0000256" key="1">
    <source>
        <dbReference type="ARBA" id="ARBA00007357"/>
    </source>
</evidence>
<dbReference type="EMBL" id="CATQJL010000305">
    <property type="protein sequence ID" value="CAJ0603072.1"/>
    <property type="molecule type" value="Genomic_DNA"/>
</dbReference>
<reference evidence="3" key="1">
    <citation type="submission" date="2023-07" db="EMBL/GenBank/DDBJ databases">
        <authorList>
            <consortium name="CYATHOMIX"/>
        </authorList>
    </citation>
    <scope>NUCLEOTIDE SEQUENCE</scope>
    <source>
        <strain evidence="3">N/A</strain>
    </source>
</reference>
<evidence type="ECO:0000313" key="4">
    <source>
        <dbReference type="Proteomes" id="UP001176961"/>
    </source>
</evidence>
<dbReference type="InterPro" id="IPR042089">
    <property type="entry name" value="Peptidase_M13_dom_2"/>
</dbReference>
<dbReference type="Proteomes" id="UP001176961">
    <property type="component" value="Unassembled WGS sequence"/>
</dbReference>
<dbReference type="Gene3D" id="3.40.390.10">
    <property type="entry name" value="Collagenase (Catalytic Domain)"/>
    <property type="match status" value="1"/>
</dbReference>
<evidence type="ECO:0000259" key="2">
    <source>
        <dbReference type="Pfam" id="PF01431"/>
    </source>
</evidence>
<feature type="domain" description="Peptidase M13 C-terminal" evidence="2">
    <location>
        <begin position="87"/>
        <end position="138"/>
    </location>
</feature>
<comment type="similarity">
    <text evidence="1">Belongs to the peptidase M13 family.</text>
</comment>
<dbReference type="AlphaFoldDB" id="A0AA36H3I8"/>
<gene>
    <name evidence="3" type="ORF">CYNAS_LOCUS15055</name>
</gene>
<organism evidence="3 4">
    <name type="scientific">Cylicocyclus nassatus</name>
    <name type="common">Nematode worm</name>
    <dbReference type="NCBI Taxonomy" id="53992"/>
    <lineage>
        <taxon>Eukaryota</taxon>
        <taxon>Metazoa</taxon>
        <taxon>Ecdysozoa</taxon>
        <taxon>Nematoda</taxon>
        <taxon>Chromadorea</taxon>
        <taxon>Rhabditida</taxon>
        <taxon>Rhabditina</taxon>
        <taxon>Rhabditomorpha</taxon>
        <taxon>Strongyloidea</taxon>
        <taxon>Strongylidae</taxon>
        <taxon>Cylicocyclus</taxon>
    </lineage>
</organism>
<dbReference type="PANTHER" id="PTHR11733">
    <property type="entry name" value="ZINC METALLOPROTEASE FAMILY M13 NEPRILYSIN-RELATED"/>
    <property type="match status" value="1"/>
</dbReference>
<comment type="caution">
    <text evidence="3">The sequence shown here is derived from an EMBL/GenBank/DDBJ whole genome shotgun (WGS) entry which is preliminary data.</text>
</comment>
<keyword evidence="4" id="KW-1185">Reference proteome</keyword>
<dbReference type="Gene3D" id="1.10.1380.10">
    <property type="entry name" value="Neutral endopeptidase , domain2"/>
    <property type="match status" value="1"/>
</dbReference>
<proteinExistence type="inferred from homology"/>